<dbReference type="NCBIfam" id="NF005733">
    <property type="entry name" value="PRK07558.1"/>
    <property type="match status" value="1"/>
</dbReference>
<evidence type="ECO:0000256" key="6">
    <source>
        <dbReference type="ARBA" id="ARBA00023121"/>
    </source>
</evidence>
<comment type="caution">
    <text evidence="11">The sequence shown here is derived from an EMBL/GenBank/DDBJ whole genome shotgun (WGS) entry which is preliminary data.</text>
</comment>
<comment type="subcellular location">
    <subcellularLocation>
        <location evidence="9">Cell membrane</location>
        <topology evidence="9">Multi-pass membrane protein</topology>
    </subcellularLocation>
    <subcellularLocation>
        <location evidence="1">Membrane</location>
        <topology evidence="1">Multi-pass membrane protein</topology>
    </subcellularLocation>
</comment>
<dbReference type="Proteomes" id="UP000637906">
    <property type="component" value="Unassembled WGS sequence"/>
</dbReference>
<keyword evidence="9" id="KW-1003">Cell membrane</keyword>
<dbReference type="GO" id="GO:0005886">
    <property type="term" value="C:plasma membrane"/>
    <property type="evidence" value="ECO:0007669"/>
    <property type="project" value="UniProtKB-SubCell"/>
</dbReference>
<dbReference type="GO" id="GO:0008289">
    <property type="term" value="F:lipid binding"/>
    <property type="evidence" value="ECO:0007669"/>
    <property type="project" value="UniProtKB-KW"/>
</dbReference>
<evidence type="ECO:0000313" key="11">
    <source>
        <dbReference type="EMBL" id="GHM59301.1"/>
    </source>
</evidence>
<evidence type="ECO:0000256" key="7">
    <source>
        <dbReference type="ARBA" id="ARBA00023136"/>
    </source>
</evidence>
<dbReference type="InterPro" id="IPR002379">
    <property type="entry name" value="ATPase_proteolipid_c-like_dom"/>
</dbReference>
<keyword evidence="9" id="KW-0375">Hydrogen ion transport</keyword>
<dbReference type="InterPro" id="IPR000454">
    <property type="entry name" value="ATP_synth_F0_csu"/>
</dbReference>
<gene>
    <name evidence="9" type="primary">atpE</name>
    <name evidence="11" type="ORF">sL5_02940</name>
</gene>
<name>A0A8J3HP48_9RICK</name>
<dbReference type="AlphaFoldDB" id="A0A8J3HP48"/>
<dbReference type="PANTHER" id="PTHR10031:SF0">
    <property type="entry name" value="ATPASE PROTEIN 9"/>
    <property type="match status" value="1"/>
</dbReference>
<feature type="site" description="Reversibly protonated during proton transport" evidence="9">
    <location>
        <position position="59"/>
    </location>
</feature>
<accession>A0A8J3HP48</accession>
<dbReference type="SUPFAM" id="SSF81333">
    <property type="entry name" value="F1F0 ATP synthase subunit C"/>
    <property type="match status" value="1"/>
</dbReference>
<organism evidence="11 12">
    <name type="scientific">Candidatus Mesenet longicola</name>
    <dbReference type="NCBI Taxonomy" id="1892558"/>
    <lineage>
        <taxon>Bacteria</taxon>
        <taxon>Pseudomonadati</taxon>
        <taxon>Pseudomonadota</taxon>
        <taxon>Alphaproteobacteria</taxon>
        <taxon>Rickettsiales</taxon>
        <taxon>Anaplasmataceae</taxon>
        <taxon>Candidatus Mesenet</taxon>
    </lineage>
</organism>
<evidence type="ECO:0000259" key="10">
    <source>
        <dbReference type="Pfam" id="PF00137"/>
    </source>
</evidence>
<keyword evidence="8 9" id="KW-0066">ATP synthesis</keyword>
<dbReference type="GO" id="GO:0045259">
    <property type="term" value="C:proton-transporting ATP synthase complex"/>
    <property type="evidence" value="ECO:0007669"/>
    <property type="project" value="UniProtKB-KW"/>
</dbReference>
<evidence type="ECO:0000256" key="8">
    <source>
        <dbReference type="ARBA" id="ARBA00023310"/>
    </source>
</evidence>
<reference evidence="11 12" key="1">
    <citation type="journal article" date="2021" name="Microb. Ecol.">
        <title>Candidatus Mesenet longicola: Novel Endosymbionts of Brontispa longissima that Induce Cytoplasmic Incompatibility.</title>
        <authorList>
            <person name="Takano S."/>
            <person name="Gotoh Y."/>
            <person name="Hayashi T."/>
        </authorList>
    </citation>
    <scope>NUCLEOTIDE SEQUENCE [LARGE SCALE GENOMIC DNA]</scope>
    <source>
        <strain evidence="11">L5</strain>
    </source>
</reference>
<evidence type="ECO:0000313" key="12">
    <source>
        <dbReference type="Proteomes" id="UP000637906"/>
    </source>
</evidence>
<dbReference type="GO" id="GO:0046933">
    <property type="term" value="F:proton-transporting ATP synthase activity, rotational mechanism"/>
    <property type="evidence" value="ECO:0007669"/>
    <property type="project" value="UniProtKB-UniRule"/>
</dbReference>
<comment type="function">
    <text evidence="9">F(1)F(0) ATP synthase produces ATP from ADP in the presence of a proton or sodium gradient. F-type ATPases consist of two structural domains, F(1) containing the extramembraneous catalytic core and F(0) containing the membrane proton channel, linked together by a central stalk and a peripheral stalk. During catalysis, ATP synthesis in the catalytic domain of F(1) is coupled via a rotary mechanism of the central stalk subunits to proton translocation.</text>
</comment>
<evidence type="ECO:0000256" key="3">
    <source>
        <dbReference type="ARBA" id="ARBA00022547"/>
    </source>
</evidence>
<protein>
    <recommendedName>
        <fullName evidence="9">ATP synthase subunit c</fullName>
    </recommendedName>
    <alternativeName>
        <fullName evidence="9">ATP synthase F(0) sector subunit c</fullName>
    </alternativeName>
    <alternativeName>
        <fullName evidence="9">F-type ATPase subunit c</fullName>
        <shortName evidence="9">F-ATPase subunit c</shortName>
    </alternativeName>
    <alternativeName>
        <fullName evidence="9">Lipid-binding protein</fullName>
    </alternativeName>
</protein>
<feature type="domain" description="V-ATPase proteolipid subunit C-like" evidence="10">
    <location>
        <begin position="10"/>
        <end position="72"/>
    </location>
</feature>
<dbReference type="InterPro" id="IPR038662">
    <property type="entry name" value="ATP_synth_F0_csu_sf"/>
</dbReference>
<evidence type="ECO:0000256" key="4">
    <source>
        <dbReference type="ARBA" id="ARBA00022692"/>
    </source>
</evidence>
<dbReference type="EMBL" id="BNGU01000007">
    <property type="protein sequence ID" value="GHM59301.1"/>
    <property type="molecule type" value="Genomic_DNA"/>
</dbReference>
<comment type="function">
    <text evidence="9">Key component of the F(0) channel; it plays a direct role in translocation across the membrane. A homomeric c-ring of between 10-14 subunits forms the central stalk rotor element with the F(1) delta and epsilon subunits.</text>
</comment>
<feature type="transmembrane region" description="Helical" evidence="9">
    <location>
        <begin position="50"/>
        <end position="76"/>
    </location>
</feature>
<proteinExistence type="inferred from homology"/>
<keyword evidence="4 9" id="KW-0812">Transmembrane</keyword>
<feature type="transmembrane region" description="Helical" evidence="9">
    <location>
        <begin position="7"/>
        <end position="30"/>
    </location>
</feature>
<keyword evidence="9" id="KW-0406">Ion transport</keyword>
<keyword evidence="12" id="KW-1185">Reference proteome</keyword>
<dbReference type="PRINTS" id="PR00124">
    <property type="entry name" value="ATPASEC"/>
</dbReference>
<keyword evidence="7 9" id="KW-0472">Membrane</keyword>
<evidence type="ECO:0000256" key="1">
    <source>
        <dbReference type="ARBA" id="ARBA00004141"/>
    </source>
</evidence>
<dbReference type="CDD" id="cd18182">
    <property type="entry name" value="ATP-synt_Fo_c_ATP5G3"/>
    <property type="match status" value="1"/>
</dbReference>
<comment type="similarity">
    <text evidence="2 9">Belongs to the ATPase C chain family.</text>
</comment>
<keyword evidence="9" id="KW-0813">Transport</keyword>
<dbReference type="GO" id="GO:0033177">
    <property type="term" value="C:proton-transporting two-sector ATPase complex, proton-transporting domain"/>
    <property type="evidence" value="ECO:0007669"/>
    <property type="project" value="InterPro"/>
</dbReference>
<evidence type="ECO:0000256" key="2">
    <source>
        <dbReference type="ARBA" id="ARBA00006704"/>
    </source>
</evidence>
<sequence length="77" mass="8164">MLCSESLKYIAIGLVAFVMGGAALGVASIFSNMLNGIARNPEAEEQLKKYVYPAAGLVEALGLFAFVIILLLIFAVK</sequence>
<keyword evidence="3 9" id="KW-0138">CF(0)</keyword>
<dbReference type="HAMAP" id="MF_01396">
    <property type="entry name" value="ATP_synth_c_bact"/>
    <property type="match status" value="1"/>
</dbReference>
<dbReference type="InterPro" id="IPR035921">
    <property type="entry name" value="F/V-ATP_Csub_sf"/>
</dbReference>
<dbReference type="Pfam" id="PF00137">
    <property type="entry name" value="ATP-synt_C"/>
    <property type="match status" value="1"/>
</dbReference>
<evidence type="ECO:0000256" key="9">
    <source>
        <dbReference type="HAMAP-Rule" id="MF_01396"/>
    </source>
</evidence>
<evidence type="ECO:0000256" key="5">
    <source>
        <dbReference type="ARBA" id="ARBA00022989"/>
    </source>
</evidence>
<keyword evidence="6 9" id="KW-0446">Lipid-binding</keyword>
<dbReference type="PANTHER" id="PTHR10031">
    <property type="entry name" value="ATP SYNTHASE LIPID-BINDING PROTEIN, MITOCHONDRIAL"/>
    <property type="match status" value="1"/>
</dbReference>
<dbReference type="Gene3D" id="1.20.20.10">
    <property type="entry name" value="F1F0 ATP synthase subunit C"/>
    <property type="match status" value="1"/>
</dbReference>
<keyword evidence="5 9" id="KW-1133">Transmembrane helix</keyword>